<gene>
    <name evidence="3" type="primary">bshA</name>
    <name evidence="3" type="ORF">IPO85_05070</name>
</gene>
<protein>
    <submittedName>
        <fullName evidence="3">N-acetyl-alpha-D-glucosaminyl L-malate synthase BshA</fullName>
    </submittedName>
</protein>
<dbReference type="GO" id="GO:0071793">
    <property type="term" value="P:bacillithiol biosynthetic process"/>
    <property type="evidence" value="ECO:0007669"/>
    <property type="project" value="InterPro"/>
</dbReference>
<dbReference type="SUPFAM" id="SSF53756">
    <property type="entry name" value="UDP-Glycosyltransferase/glycogen phosphorylase"/>
    <property type="match status" value="1"/>
</dbReference>
<dbReference type="InterPro" id="IPR028098">
    <property type="entry name" value="Glyco_trans_4-like_N"/>
</dbReference>
<name>A0A9D7S7N2_9BACT</name>
<dbReference type="NCBIfam" id="TIGR03999">
    <property type="entry name" value="thiol_BshA"/>
    <property type="match status" value="1"/>
</dbReference>
<proteinExistence type="predicted"/>
<dbReference type="Pfam" id="PF00534">
    <property type="entry name" value="Glycos_transf_1"/>
    <property type="match status" value="1"/>
</dbReference>
<reference evidence="3 4" key="1">
    <citation type="submission" date="2020-10" db="EMBL/GenBank/DDBJ databases">
        <title>Connecting structure to function with the recovery of over 1000 high-quality activated sludge metagenome-assembled genomes encoding full-length rRNA genes using long-read sequencing.</title>
        <authorList>
            <person name="Singleton C.M."/>
            <person name="Petriglieri F."/>
            <person name="Kristensen J.M."/>
            <person name="Kirkegaard R.H."/>
            <person name="Michaelsen T.Y."/>
            <person name="Andersen M.H."/>
            <person name="Karst S.M."/>
            <person name="Dueholm M.S."/>
            <person name="Nielsen P.H."/>
            <person name="Albertsen M."/>
        </authorList>
    </citation>
    <scope>NUCLEOTIDE SEQUENCE [LARGE SCALE GENOMIC DNA]</scope>
    <source>
        <strain evidence="3">Ribe_18-Q3-R11-54_BAT3C.373</strain>
    </source>
</reference>
<evidence type="ECO:0000259" key="2">
    <source>
        <dbReference type="Pfam" id="PF13439"/>
    </source>
</evidence>
<dbReference type="PANTHER" id="PTHR45947:SF3">
    <property type="entry name" value="SULFOQUINOVOSYL TRANSFERASE SQD2"/>
    <property type="match status" value="1"/>
</dbReference>
<dbReference type="PANTHER" id="PTHR45947">
    <property type="entry name" value="SULFOQUINOVOSYL TRANSFERASE SQD2"/>
    <property type="match status" value="1"/>
</dbReference>
<organism evidence="3 4">
    <name type="scientific">Candidatus Defluviibacterium haderslevense</name>
    <dbReference type="NCBI Taxonomy" id="2981993"/>
    <lineage>
        <taxon>Bacteria</taxon>
        <taxon>Pseudomonadati</taxon>
        <taxon>Bacteroidota</taxon>
        <taxon>Saprospiria</taxon>
        <taxon>Saprospirales</taxon>
        <taxon>Saprospiraceae</taxon>
        <taxon>Candidatus Defluviibacterium</taxon>
    </lineage>
</organism>
<dbReference type="GO" id="GO:0016757">
    <property type="term" value="F:glycosyltransferase activity"/>
    <property type="evidence" value="ECO:0007669"/>
    <property type="project" value="InterPro"/>
</dbReference>
<dbReference type="Gene3D" id="3.40.50.2000">
    <property type="entry name" value="Glycogen Phosphorylase B"/>
    <property type="match status" value="2"/>
</dbReference>
<feature type="domain" description="Glycosyl transferase family 1" evidence="1">
    <location>
        <begin position="196"/>
        <end position="348"/>
    </location>
</feature>
<dbReference type="InterPro" id="IPR023881">
    <property type="entry name" value="Thiol_BshA"/>
</dbReference>
<evidence type="ECO:0000313" key="3">
    <source>
        <dbReference type="EMBL" id="MBK9716879.1"/>
    </source>
</evidence>
<feature type="domain" description="Glycosyltransferase subfamily 4-like N-terminal" evidence="2">
    <location>
        <begin position="11"/>
        <end position="180"/>
    </location>
</feature>
<evidence type="ECO:0000259" key="1">
    <source>
        <dbReference type="Pfam" id="PF00534"/>
    </source>
</evidence>
<dbReference type="InterPro" id="IPR050194">
    <property type="entry name" value="Glycosyltransferase_grp1"/>
</dbReference>
<dbReference type="AlphaFoldDB" id="A0A9D7S7N2"/>
<sequence>MNIGIVCYPTYGGSGVVATELGMALASKGHNVHFISYKRPARLGIYQTNVYYHEVSTSEYPLFDFKPYDTALASKIVDVALHNNLDVLHVHYAIPHAIIGFLAREILFTKGKRIPLITTLHGTDITLVGVDPSFYPVVEFSINQSNTVTAVSNSLKSDTLKAFKIQKDIHVIPNFIDLERFKPQDPRSLRCKFATSDQKIISHISNFRKVKRIDDIIRMFEIVQKTVPSKLLLIGDGPEFGSLVNLVDQLKLTESVIFLGKQDSVEELLAISDLFMLTSDKESFGLSALEAMACGVPVISSDAGGLKEVNIHGITGFSCPVGDFEMMSDYAIQLLTDDKLHQLFKQNALTQARVFELSNILPMYEQIYESSLIAMEDSPII</sequence>
<dbReference type="EMBL" id="JADKFW010000004">
    <property type="protein sequence ID" value="MBK9716879.1"/>
    <property type="molecule type" value="Genomic_DNA"/>
</dbReference>
<comment type="caution">
    <text evidence="3">The sequence shown here is derived from an EMBL/GenBank/DDBJ whole genome shotgun (WGS) entry which is preliminary data.</text>
</comment>
<evidence type="ECO:0000313" key="4">
    <source>
        <dbReference type="Proteomes" id="UP000808349"/>
    </source>
</evidence>
<dbReference type="Pfam" id="PF13439">
    <property type="entry name" value="Glyco_transf_4"/>
    <property type="match status" value="1"/>
</dbReference>
<dbReference type="InterPro" id="IPR001296">
    <property type="entry name" value="Glyco_trans_1"/>
</dbReference>
<dbReference type="Proteomes" id="UP000808349">
    <property type="component" value="Unassembled WGS sequence"/>
</dbReference>
<accession>A0A9D7S7N2</accession>